<dbReference type="PRINTS" id="PR00368">
    <property type="entry name" value="FADPNR"/>
</dbReference>
<evidence type="ECO:0000313" key="8">
    <source>
        <dbReference type="EMBL" id="OEF99351.1"/>
    </source>
</evidence>
<feature type="binding site" evidence="6">
    <location>
        <position position="37"/>
    </location>
    <ligand>
        <name>FAD</name>
        <dbReference type="ChEBI" id="CHEBI:57692"/>
    </ligand>
</feature>
<comment type="caution">
    <text evidence="6">Lacks conserved residue(s) required for the propagation of feature annotation.</text>
</comment>
<dbReference type="SUPFAM" id="SSF51905">
    <property type="entry name" value="FAD/NAD(P)-binding domain"/>
    <property type="match status" value="1"/>
</dbReference>
<keyword evidence="4 6" id="KW-0521">NADP</keyword>
<keyword evidence="9" id="KW-1185">Reference proteome</keyword>
<dbReference type="OrthoDB" id="9806179at2"/>
<evidence type="ECO:0000259" key="7">
    <source>
        <dbReference type="Pfam" id="PF07992"/>
    </source>
</evidence>
<comment type="subunit">
    <text evidence="1 6">Homodimer.</text>
</comment>
<dbReference type="EMBL" id="MIJF01000024">
    <property type="protein sequence ID" value="OEF99351.1"/>
    <property type="molecule type" value="Genomic_DNA"/>
</dbReference>
<reference evidence="8 9" key="1">
    <citation type="submission" date="2016-09" db="EMBL/GenBank/DDBJ databases">
        <title>Draft genome sequence for the type strain of Vulcanibacillus modesticaldus BR, a strictly anaerobic, moderately thermophilic, and nitrate-reducing bacterium from deep sea-hydrothermal vents of the Mid-Atlantic Ridge.</title>
        <authorList>
            <person name="Abin C.A."/>
            <person name="Hollibaugh J.T."/>
        </authorList>
    </citation>
    <scope>NUCLEOTIDE SEQUENCE [LARGE SCALE GENOMIC DNA]</scope>
    <source>
        <strain evidence="8 9">BR</strain>
    </source>
</reference>
<comment type="cofactor">
    <cofactor evidence="6">
        <name>FAD</name>
        <dbReference type="ChEBI" id="CHEBI:57692"/>
    </cofactor>
    <text evidence="6">Binds 1 FAD per subunit.</text>
</comment>
<evidence type="ECO:0000256" key="5">
    <source>
        <dbReference type="ARBA" id="ARBA00023002"/>
    </source>
</evidence>
<keyword evidence="5 6" id="KW-0560">Oxidoreductase</keyword>
<dbReference type="Gene3D" id="3.50.50.60">
    <property type="entry name" value="FAD/NAD(P)-binding domain"/>
    <property type="match status" value="2"/>
</dbReference>
<dbReference type="InterPro" id="IPR036188">
    <property type="entry name" value="FAD/NAD-bd_sf"/>
</dbReference>
<dbReference type="HAMAP" id="MF_01685">
    <property type="entry name" value="FENR2"/>
    <property type="match status" value="1"/>
</dbReference>
<proteinExistence type="inferred from homology"/>
<evidence type="ECO:0000256" key="6">
    <source>
        <dbReference type="HAMAP-Rule" id="MF_01685"/>
    </source>
</evidence>
<dbReference type="GO" id="GO:0050660">
    <property type="term" value="F:flavin adenine dinucleotide binding"/>
    <property type="evidence" value="ECO:0007669"/>
    <property type="project" value="UniProtKB-UniRule"/>
</dbReference>
<feature type="binding site" evidence="6">
    <location>
        <position position="90"/>
    </location>
    <ligand>
        <name>FAD</name>
        <dbReference type="ChEBI" id="CHEBI:57692"/>
    </ligand>
</feature>
<comment type="catalytic activity">
    <reaction evidence="6">
        <text>2 reduced [2Fe-2S]-[ferredoxin] + NADP(+) + H(+) = 2 oxidized [2Fe-2S]-[ferredoxin] + NADPH</text>
        <dbReference type="Rhea" id="RHEA:20125"/>
        <dbReference type="Rhea" id="RHEA-COMP:10000"/>
        <dbReference type="Rhea" id="RHEA-COMP:10001"/>
        <dbReference type="ChEBI" id="CHEBI:15378"/>
        <dbReference type="ChEBI" id="CHEBI:33737"/>
        <dbReference type="ChEBI" id="CHEBI:33738"/>
        <dbReference type="ChEBI" id="CHEBI:57783"/>
        <dbReference type="ChEBI" id="CHEBI:58349"/>
        <dbReference type="EC" id="1.18.1.2"/>
    </reaction>
</comment>
<name>A0A1D2YUL0_9BACI</name>
<dbReference type="EC" id="1.18.1.2" evidence="6"/>
<evidence type="ECO:0000256" key="2">
    <source>
        <dbReference type="ARBA" id="ARBA00022630"/>
    </source>
</evidence>
<accession>A0A1D2YUL0</accession>
<feature type="binding site" evidence="6">
    <location>
        <position position="45"/>
    </location>
    <ligand>
        <name>FAD</name>
        <dbReference type="ChEBI" id="CHEBI:57692"/>
    </ligand>
</feature>
<comment type="caution">
    <text evidence="8">The sequence shown here is derived from an EMBL/GenBank/DDBJ whole genome shotgun (WGS) entry which is preliminary data.</text>
</comment>
<feature type="domain" description="FAD/NAD(P)-binding" evidence="7">
    <location>
        <begin position="9"/>
        <end position="301"/>
    </location>
</feature>
<dbReference type="GO" id="GO:0004324">
    <property type="term" value="F:ferredoxin-NADP+ reductase activity"/>
    <property type="evidence" value="ECO:0007669"/>
    <property type="project" value="UniProtKB-UniRule"/>
</dbReference>
<evidence type="ECO:0000256" key="1">
    <source>
        <dbReference type="ARBA" id="ARBA00011738"/>
    </source>
</evidence>
<keyword evidence="3 6" id="KW-0274">FAD</keyword>
<dbReference type="InterPro" id="IPR022890">
    <property type="entry name" value="Fd--NADP_Rdtase_type_2"/>
</dbReference>
<dbReference type="InterPro" id="IPR023753">
    <property type="entry name" value="FAD/NAD-binding_dom"/>
</dbReference>
<comment type="similarity">
    <text evidence="6">Belongs to the ferredoxin--NADP reductase type 2 family.</text>
</comment>
<protein>
    <recommendedName>
        <fullName evidence="6">Ferredoxin--NADP reductase</fullName>
        <shortName evidence="6">FNR</shortName>
        <shortName evidence="6">Fd-NADP(+) reductase</shortName>
        <ecNumber evidence="6">1.18.1.2</ecNumber>
    </recommendedName>
</protein>
<dbReference type="PRINTS" id="PR00469">
    <property type="entry name" value="PNDRDTASEII"/>
</dbReference>
<dbReference type="Pfam" id="PF07992">
    <property type="entry name" value="Pyr_redox_2"/>
    <property type="match status" value="1"/>
</dbReference>
<feature type="binding site" evidence="6">
    <location>
        <position position="324"/>
    </location>
    <ligand>
        <name>FAD</name>
        <dbReference type="ChEBI" id="CHEBI:57692"/>
    </ligand>
</feature>
<feature type="binding site" evidence="6">
    <location>
        <position position="124"/>
    </location>
    <ligand>
        <name>FAD</name>
        <dbReference type="ChEBI" id="CHEBI:57692"/>
    </ligand>
</feature>
<evidence type="ECO:0000313" key="9">
    <source>
        <dbReference type="Proteomes" id="UP000243739"/>
    </source>
</evidence>
<dbReference type="STRING" id="337097.BHF71_01825"/>
<feature type="binding site" evidence="6">
    <location>
        <position position="286"/>
    </location>
    <ligand>
        <name>FAD</name>
        <dbReference type="ChEBI" id="CHEBI:57692"/>
    </ligand>
</feature>
<dbReference type="Proteomes" id="UP000243739">
    <property type="component" value="Unassembled WGS sequence"/>
</dbReference>
<feature type="binding site" evidence="6">
    <location>
        <position position="50"/>
    </location>
    <ligand>
        <name>FAD</name>
        <dbReference type="ChEBI" id="CHEBI:57692"/>
    </ligand>
</feature>
<evidence type="ECO:0000256" key="4">
    <source>
        <dbReference type="ARBA" id="ARBA00022857"/>
    </source>
</evidence>
<keyword evidence="2 6" id="KW-0285">Flavoprotein</keyword>
<dbReference type="PANTHER" id="PTHR48105">
    <property type="entry name" value="THIOREDOXIN REDUCTASE 1-RELATED-RELATED"/>
    <property type="match status" value="1"/>
</dbReference>
<organism evidence="8 9">
    <name type="scientific">Vulcanibacillus modesticaldus</name>
    <dbReference type="NCBI Taxonomy" id="337097"/>
    <lineage>
        <taxon>Bacteria</taxon>
        <taxon>Bacillati</taxon>
        <taxon>Bacillota</taxon>
        <taxon>Bacilli</taxon>
        <taxon>Bacillales</taxon>
        <taxon>Bacillaceae</taxon>
        <taxon>Vulcanibacillus</taxon>
    </lineage>
</organism>
<evidence type="ECO:0000256" key="3">
    <source>
        <dbReference type="ARBA" id="ARBA00022827"/>
    </source>
</evidence>
<gene>
    <name evidence="8" type="ORF">BHF71_01825</name>
</gene>
<dbReference type="InterPro" id="IPR050097">
    <property type="entry name" value="Ferredoxin-NADP_redctase_2"/>
</dbReference>
<sequence length="327" mass="35899">MNHDDKVYEITVIGGGPAGLFATFYAGMRGASVKLIESMPQLGGQLAALYPEKYIYDVAGFPKILAGELVNRLKEQAMQSKPSICLEEKVEKVEKQNDGTFLLTTNKGTHLSKAVIITAGIGAFEPRKLDIEGAEKYEGKNLHYFVNDLEIFRDRKVLVFGGGDSAVDWALMLENIAKEVTIIHRRDKFRAHEHSVEKLYASKVNVIVPRVITKLEGNDMIEKVTIAAPKTGEGEQVIEVDDVIVNFGFVSSLGPIAEWGLEIKNGQIMVDSTMKTNIDGIYAAGDIAGYEGKIKLIAAGFGEAPTAVNNAKHYINPEERVQPTHKH</sequence>
<dbReference type="AlphaFoldDB" id="A0A1D2YUL0"/>
<dbReference type="GO" id="GO:0050661">
    <property type="term" value="F:NADP binding"/>
    <property type="evidence" value="ECO:0007669"/>
    <property type="project" value="UniProtKB-UniRule"/>
</dbReference>
<dbReference type="RefSeq" id="WP_069656745.1">
    <property type="nucleotide sequence ID" value="NZ_MIJF01000024.1"/>
</dbReference>